<feature type="transmembrane region" description="Helical" evidence="1">
    <location>
        <begin position="312"/>
        <end position="332"/>
    </location>
</feature>
<feature type="transmembrane region" description="Helical" evidence="1">
    <location>
        <begin position="250"/>
        <end position="268"/>
    </location>
</feature>
<accession>A0A6N7ZLI0</accession>
<evidence type="ECO:0000313" key="3">
    <source>
        <dbReference type="EMBL" id="MTG90200.1"/>
    </source>
</evidence>
<proteinExistence type="predicted"/>
<comment type="caution">
    <text evidence="3">The sequence shown here is derived from an EMBL/GenBank/DDBJ whole genome shotgun (WGS) entry which is preliminary data.</text>
</comment>
<dbReference type="Pfam" id="PF01757">
    <property type="entry name" value="Acyl_transf_3"/>
    <property type="match status" value="1"/>
</dbReference>
<feature type="transmembrane region" description="Helical" evidence="1">
    <location>
        <begin position="12"/>
        <end position="29"/>
    </location>
</feature>
<feature type="transmembrane region" description="Helical" evidence="1">
    <location>
        <begin position="85"/>
        <end position="107"/>
    </location>
</feature>
<dbReference type="EMBL" id="WMKA01000040">
    <property type="protein sequence ID" value="MTG90200.1"/>
    <property type="molecule type" value="Genomic_DNA"/>
</dbReference>
<dbReference type="RefSeq" id="WP_155099750.1">
    <property type="nucleotide sequence ID" value="NZ_WMKA01000040.1"/>
</dbReference>
<keyword evidence="3" id="KW-0012">Acyltransferase</keyword>
<sequence length="370" mass="40143">MPLQKPRLAVLDGLRFAAASAVLVYHFVAVNHHAWGERTSESLPGVQGVTAYGSFGVQLFFVVSGFVILMTAWGRDVRAFVASRAGRLFPAYWASVLLTLALLVLVVPGRRDVDLPQAAANLTMVQRAFGIPDLEAVYWTLWSELRFYVLAGVLVAVGLTRARVVAFVVLWPVAGAIATQTGSELLATVLVAPDAPLFAGGMALYLLTRDRRSPVLWLALALDVVLAAAVSGRIQAARIENSTDVVVSPATWWVAIVLCFAVVAVATLTPLARVSWGWLTALGALTYPLYLVHSSWGRWVIESVHPYLSRAATLAVAAAVCVLLAWVVHRAVERPLGPRLRRALDRDLRRDAREPDRRAAAPHDEAVPAR</sequence>
<protein>
    <submittedName>
        <fullName evidence="3">Acyltransferase family protein</fullName>
    </submittedName>
</protein>
<evidence type="ECO:0000256" key="1">
    <source>
        <dbReference type="SAM" id="Phobius"/>
    </source>
</evidence>
<organism evidence="3 4">
    <name type="scientific">Cellulosimicrobium composti</name>
    <dbReference type="NCBI Taxonomy" id="2672572"/>
    <lineage>
        <taxon>Bacteria</taxon>
        <taxon>Bacillati</taxon>
        <taxon>Actinomycetota</taxon>
        <taxon>Actinomycetes</taxon>
        <taxon>Micrococcales</taxon>
        <taxon>Promicromonosporaceae</taxon>
        <taxon>Cellulosimicrobium</taxon>
    </lineage>
</organism>
<keyword evidence="1" id="KW-0472">Membrane</keyword>
<dbReference type="GO" id="GO:0009103">
    <property type="term" value="P:lipopolysaccharide biosynthetic process"/>
    <property type="evidence" value="ECO:0007669"/>
    <property type="project" value="TreeGrafter"/>
</dbReference>
<keyword evidence="3" id="KW-0808">Transferase</keyword>
<gene>
    <name evidence="3" type="ORF">GJV82_14815</name>
</gene>
<evidence type="ECO:0000259" key="2">
    <source>
        <dbReference type="Pfam" id="PF01757"/>
    </source>
</evidence>
<dbReference type="AlphaFoldDB" id="A0A6N7ZLI0"/>
<feature type="transmembrane region" description="Helical" evidence="1">
    <location>
        <begin position="275"/>
        <end position="292"/>
    </location>
</feature>
<feature type="domain" description="Acyltransferase 3" evidence="2">
    <location>
        <begin position="11"/>
        <end position="328"/>
    </location>
</feature>
<keyword evidence="1" id="KW-0812">Transmembrane</keyword>
<name>A0A6N7ZLI0_9MICO</name>
<dbReference type="PANTHER" id="PTHR23028">
    <property type="entry name" value="ACETYLTRANSFERASE"/>
    <property type="match status" value="1"/>
</dbReference>
<dbReference type="PANTHER" id="PTHR23028:SF53">
    <property type="entry name" value="ACYL_TRANSF_3 DOMAIN-CONTAINING PROTEIN"/>
    <property type="match status" value="1"/>
</dbReference>
<reference evidence="3 4" key="1">
    <citation type="submission" date="2019-11" db="EMBL/GenBank/DDBJ databases">
        <title>Cellulosimicrobium composti sp. nov. isolated from a compost.</title>
        <authorList>
            <person name="Yang Y."/>
        </authorList>
    </citation>
    <scope>NUCLEOTIDE SEQUENCE [LARGE SCALE GENOMIC DNA]</scope>
    <source>
        <strain evidence="3 4">BIT-GX5</strain>
    </source>
</reference>
<feature type="transmembrane region" description="Helical" evidence="1">
    <location>
        <begin position="214"/>
        <end position="230"/>
    </location>
</feature>
<dbReference type="InterPro" id="IPR002656">
    <property type="entry name" value="Acyl_transf_3_dom"/>
</dbReference>
<dbReference type="GO" id="GO:0016020">
    <property type="term" value="C:membrane"/>
    <property type="evidence" value="ECO:0007669"/>
    <property type="project" value="TreeGrafter"/>
</dbReference>
<feature type="transmembrane region" description="Helical" evidence="1">
    <location>
        <begin position="49"/>
        <end position="73"/>
    </location>
</feature>
<dbReference type="InterPro" id="IPR050879">
    <property type="entry name" value="Acyltransferase_3"/>
</dbReference>
<feature type="transmembrane region" description="Helical" evidence="1">
    <location>
        <begin position="136"/>
        <end position="157"/>
    </location>
</feature>
<dbReference type="GO" id="GO:0016747">
    <property type="term" value="F:acyltransferase activity, transferring groups other than amino-acyl groups"/>
    <property type="evidence" value="ECO:0007669"/>
    <property type="project" value="InterPro"/>
</dbReference>
<feature type="transmembrane region" description="Helical" evidence="1">
    <location>
        <begin position="164"/>
        <end position="180"/>
    </location>
</feature>
<dbReference type="Proteomes" id="UP000440668">
    <property type="component" value="Unassembled WGS sequence"/>
</dbReference>
<evidence type="ECO:0000313" key="4">
    <source>
        <dbReference type="Proteomes" id="UP000440668"/>
    </source>
</evidence>
<feature type="transmembrane region" description="Helical" evidence="1">
    <location>
        <begin position="186"/>
        <end position="207"/>
    </location>
</feature>
<keyword evidence="1" id="KW-1133">Transmembrane helix</keyword>